<dbReference type="AlphaFoldDB" id="A0A0F9SG01"/>
<protein>
    <submittedName>
        <fullName evidence="1">Uncharacterized protein</fullName>
    </submittedName>
</protein>
<reference evidence="1" key="1">
    <citation type="journal article" date="2015" name="Nature">
        <title>Complex archaea that bridge the gap between prokaryotes and eukaryotes.</title>
        <authorList>
            <person name="Spang A."/>
            <person name="Saw J.H."/>
            <person name="Jorgensen S.L."/>
            <person name="Zaremba-Niedzwiedzka K."/>
            <person name="Martijn J."/>
            <person name="Lind A.E."/>
            <person name="van Eijk R."/>
            <person name="Schleper C."/>
            <person name="Guy L."/>
            <person name="Ettema T.J."/>
        </authorList>
    </citation>
    <scope>NUCLEOTIDE SEQUENCE</scope>
</reference>
<sequence>MSSNIDSQVQRNSMGKQLEKDGKILEAMVLYEANIYENFEGYFPYNRLAILYRKKKLWVEEIRVLEKAVFVFNSISLKDKKEVQAKLKEFIVALNKAQVKIQKFK</sequence>
<comment type="caution">
    <text evidence="1">The sequence shown here is derived from an EMBL/GenBank/DDBJ whole genome shotgun (WGS) entry which is preliminary data.</text>
</comment>
<gene>
    <name evidence="1" type="ORF">LCGC14_0856050</name>
</gene>
<organism evidence="1">
    <name type="scientific">marine sediment metagenome</name>
    <dbReference type="NCBI Taxonomy" id="412755"/>
    <lineage>
        <taxon>unclassified sequences</taxon>
        <taxon>metagenomes</taxon>
        <taxon>ecological metagenomes</taxon>
    </lineage>
</organism>
<proteinExistence type="predicted"/>
<dbReference type="EMBL" id="LAZR01002576">
    <property type="protein sequence ID" value="KKN28273.1"/>
    <property type="molecule type" value="Genomic_DNA"/>
</dbReference>
<evidence type="ECO:0000313" key="1">
    <source>
        <dbReference type="EMBL" id="KKN28273.1"/>
    </source>
</evidence>
<name>A0A0F9SG01_9ZZZZ</name>
<accession>A0A0F9SG01</accession>